<dbReference type="InterPro" id="IPR036236">
    <property type="entry name" value="Znf_C2H2_sf"/>
</dbReference>
<dbReference type="Proteomes" id="UP000070412">
    <property type="component" value="Unassembled WGS sequence"/>
</dbReference>
<dbReference type="SUPFAM" id="SSF57667">
    <property type="entry name" value="beta-beta-alpha zinc fingers"/>
    <property type="match status" value="3"/>
</dbReference>
<dbReference type="FunFam" id="3.30.160.60:FF:000211">
    <property type="entry name" value="PR domain zinc finger protein 1"/>
    <property type="match status" value="1"/>
</dbReference>
<dbReference type="PROSITE" id="PS50280">
    <property type="entry name" value="SET"/>
    <property type="match status" value="1"/>
</dbReference>
<reference evidence="18" key="3">
    <citation type="submission" date="2022-06" db="UniProtKB">
        <authorList>
            <consortium name="EnsemblMetazoa"/>
        </authorList>
    </citation>
    <scope>IDENTIFICATION</scope>
</reference>
<feature type="domain" description="C2H2-type" evidence="15">
    <location>
        <begin position="1150"/>
        <end position="1177"/>
    </location>
</feature>
<keyword evidence="3" id="KW-0479">Metal-binding</keyword>
<evidence type="ECO:0000256" key="9">
    <source>
        <dbReference type="ARBA" id="ARBA00023125"/>
    </source>
</evidence>
<dbReference type="PANTHER" id="PTHR16515">
    <property type="entry name" value="PR DOMAIN ZINC FINGER PROTEIN"/>
    <property type="match status" value="1"/>
</dbReference>
<evidence type="ECO:0000256" key="4">
    <source>
        <dbReference type="ARBA" id="ARBA00022737"/>
    </source>
</evidence>
<dbReference type="FunFam" id="3.30.160.60:FF:000262">
    <property type="entry name" value="PR domain zinc finger protein 1"/>
    <property type="match status" value="1"/>
</dbReference>
<dbReference type="Pfam" id="PF00096">
    <property type="entry name" value="zf-C2H2"/>
    <property type="match status" value="4"/>
</dbReference>
<dbReference type="GO" id="GO:0000978">
    <property type="term" value="F:RNA polymerase II cis-regulatory region sequence-specific DNA binding"/>
    <property type="evidence" value="ECO:0007669"/>
    <property type="project" value="TreeGrafter"/>
</dbReference>
<keyword evidence="4" id="KW-0677">Repeat</keyword>
<protein>
    <submittedName>
        <fullName evidence="17">B lymphocyte-induced maturation protein 1 -like protein</fullName>
    </submittedName>
</protein>
<evidence type="ECO:0000256" key="2">
    <source>
        <dbReference type="ARBA" id="ARBA00022588"/>
    </source>
</evidence>
<evidence type="ECO:0000256" key="6">
    <source>
        <dbReference type="ARBA" id="ARBA00022833"/>
    </source>
</evidence>
<dbReference type="FunFam" id="3.30.160.60:FF:000833">
    <property type="entry name" value="PR domain zinc finger protein"/>
    <property type="match status" value="1"/>
</dbReference>
<evidence type="ECO:0000256" key="13">
    <source>
        <dbReference type="PROSITE-ProRule" id="PRU00042"/>
    </source>
</evidence>
<keyword evidence="19" id="KW-1185">Reference proteome</keyword>
<dbReference type="Pfam" id="PF21549">
    <property type="entry name" value="PRDM2_PR"/>
    <property type="match status" value="2"/>
</dbReference>
<dbReference type="SMART" id="SM00355">
    <property type="entry name" value="ZnF_C2H2"/>
    <property type="match status" value="5"/>
</dbReference>
<name>A0A834RL39_SARSC</name>
<feature type="compositionally biased region" description="Polar residues" evidence="14">
    <location>
        <begin position="792"/>
        <end position="804"/>
    </location>
</feature>
<dbReference type="GO" id="GO:0045165">
    <property type="term" value="P:cell fate commitment"/>
    <property type="evidence" value="ECO:0007669"/>
    <property type="project" value="TreeGrafter"/>
</dbReference>
<keyword evidence="9" id="KW-0238">DNA-binding</keyword>
<feature type="compositionally biased region" description="Low complexity" evidence="14">
    <location>
        <begin position="603"/>
        <end position="616"/>
    </location>
</feature>
<dbReference type="SUPFAM" id="SSF82199">
    <property type="entry name" value="SET domain"/>
    <property type="match status" value="1"/>
</dbReference>
<dbReference type="FunFam" id="3.30.160.60:FF:000748">
    <property type="entry name" value="PR domain zinc finger protein"/>
    <property type="match status" value="1"/>
</dbReference>
<organism evidence="17">
    <name type="scientific">Sarcoptes scabiei</name>
    <name type="common">Itch mite</name>
    <name type="synonym">Acarus scabiei</name>
    <dbReference type="NCBI Taxonomy" id="52283"/>
    <lineage>
        <taxon>Eukaryota</taxon>
        <taxon>Metazoa</taxon>
        <taxon>Ecdysozoa</taxon>
        <taxon>Arthropoda</taxon>
        <taxon>Chelicerata</taxon>
        <taxon>Arachnida</taxon>
        <taxon>Acari</taxon>
        <taxon>Acariformes</taxon>
        <taxon>Sarcoptiformes</taxon>
        <taxon>Astigmata</taxon>
        <taxon>Psoroptidia</taxon>
        <taxon>Sarcoptoidea</taxon>
        <taxon>Sarcoptidae</taxon>
        <taxon>Sarcoptinae</taxon>
        <taxon>Sarcoptes</taxon>
    </lineage>
</organism>
<comment type="subcellular location">
    <subcellularLocation>
        <location evidence="1">Nucleus</location>
    </subcellularLocation>
</comment>
<dbReference type="FunFam" id="3.30.160.60:FF:000132">
    <property type="entry name" value="PR domain zinc finger protein 1"/>
    <property type="match status" value="1"/>
</dbReference>
<keyword evidence="5 13" id="KW-0863">Zinc-finger</keyword>
<dbReference type="GO" id="GO:0008276">
    <property type="term" value="F:protein methyltransferase activity"/>
    <property type="evidence" value="ECO:0007669"/>
    <property type="project" value="UniProtKB-ARBA"/>
</dbReference>
<dbReference type="Gene3D" id="3.30.160.60">
    <property type="entry name" value="Classic Zinc Finger"/>
    <property type="match status" value="5"/>
</dbReference>
<feature type="compositionally biased region" description="Basic and acidic residues" evidence="14">
    <location>
        <begin position="161"/>
        <end position="175"/>
    </location>
</feature>
<evidence type="ECO:0000256" key="14">
    <source>
        <dbReference type="SAM" id="MobiDB-lite"/>
    </source>
</evidence>
<dbReference type="InterPro" id="IPR044413">
    <property type="entry name" value="PRDM1_PR-SET"/>
</dbReference>
<evidence type="ECO:0000256" key="5">
    <source>
        <dbReference type="ARBA" id="ARBA00022771"/>
    </source>
</evidence>
<dbReference type="EnsemblMetazoa" id="SSS_8560s_mrna">
    <property type="protein sequence ID" value="KAF7496673.1"/>
    <property type="gene ID" value="SSS_8560"/>
</dbReference>
<evidence type="ECO:0000256" key="8">
    <source>
        <dbReference type="ARBA" id="ARBA00023015"/>
    </source>
</evidence>
<feature type="region of interest" description="Disordered" evidence="14">
    <location>
        <begin position="831"/>
        <end position="876"/>
    </location>
</feature>
<dbReference type="Gene3D" id="2.170.270.10">
    <property type="entry name" value="SET domain"/>
    <property type="match status" value="1"/>
</dbReference>
<evidence type="ECO:0000313" key="18">
    <source>
        <dbReference type="EnsemblMetazoa" id="KAF7496673.1"/>
    </source>
</evidence>
<dbReference type="InterPro" id="IPR013087">
    <property type="entry name" value="Znf_C2H2_type"/>
</dbReference>
<evidence type="ECO:0000259" key="16">
    <source>
        <dbReference type="PROSITE" id="PS50280"/>
    </source>
</evidence>
<dbReference type="PROSITE" id="PS00028">
    <property type="entry name" value="ZINC_FINGER_C2H2_1"/>
    <property type="match status" value="4"/>
</dbReference>
<dbReference type="OrthoDB" id="7327383at2759"/>
<keyword evidence="11" id="KW-0804">Transcription</keyword>
<keyword evidence="2" id="KW-0399">Innate immunity</keyword>
<dbReference type="CDD" id="cd19187">
    <property type="entry name" value="PR-SET_PRDM1"/>
    <property type="match status" value="1"/>
</dbReference>
<feature type="domain" description="C2H2-type" evidence="15">
    <location>
        <begin position="1234"/>
        <end position="1262"/>
    </location>
</feature>
<keyword evidence="6" id="KW-0862">Zinc</keyword>
<dbReference type="GO" id="GO:0005737">
    <property type="term" value="C:cytoplasm"/>
    <property type="evidence" value="ECO:0007669"/>
    <property type="project" value="TreeGrafter"/>
</dbReference>
<evidence type="ECO:0000256" key="3">
    <source>
        <dbReference type="ARBA" id="ARBA00022723"/>
    </source>
</evidence>
<feature type="region of interest" description="Disordered" evidence="14">
    <location>
        <begin position="161"/>
        <end position="186"/>
    </location>
</feature>
<evidence type="ECO:0000256" key="1">
    <source>
        <dbReference type="ARBA" id="ARBA00004123"/>
    </source>
</evidence>
<dbReference type="PANTHER" id="PTHR16515:SF59">
    <property type="entry name" value="PR DOMAIN ZINC FINGER PROTEIN 1"/>
    <property type="match status" value="1"/>
</dbReference>
<feature type="region of interest" description="Disordered" evidence="14">
    <location>
        <begin position="461"/>
        <end position="514"/>
    </location>
</feature>
<evidence type="ECO:0000256" key="11">
    <source>
        <dbReference type="ARBA" id="ARBA00023163"/>
    </source>
</evidence>
<dbReference type="GO" id="GO:0005634">
    <property type="term" value="C:nucleus"/>
    <property type="evidence" value="ECO:0007669"/>
    <property type="project" value="UniProtKB-SubCell"/>
</dbReference>
<dbReference type="InterPro" id="IPR050331">
    <property type="entry name" value="Zinc_finger"/>
</dbReference>
<reference evidence="17" key="2">
    <citation type="submission" date="2020-01" db="EMBL/GenBank/DDBJ databases">
        <authorList>
            <person name="Korhonen P.K.K."/>
            <person name="Guangxu M.G."/>
            <person name="Wang T.W."/>
            <person name="Stroehlein A.J.S."/>
            <person name="Young N.D."/>
            <person name="Ang C.-S.A."/>
            <person name="Fernando D.W.F."/>
            <person name="Lu H.L."/>
            <person name="Taylor S.T."/>
            <person name="Ehtesham M.E.M."/>
            <person name="Najaraj S.H.N."/>
            <person name="Harsha G.H.G."/>
            <person name="Madugundu A.M."/>
            <person name="Renuse S.R."/>
            <person name="Holt D.H."/>
            <person name="Pandey A.P."/>
            <person name="Papenfuss A.P."/>
            <person name="Gasser R.B.G."/>
            <person name="Fischer K.F."/>
        </authorList>
    </citation>
    <scope>NUCLEOTIDE SEQUENCE</scope>
    <source>
        <strain evidence="17">SSS_KF_BRIS2020</strain>
    </source>
</reference>
<accession>A0A834RL39</accession>
<feature type="compositionally biased region" description="Low complexity" evidence="14">
    <location>
        <begin position="176"/>
        <end position="186"/>
    </location>
</feature>
<dbReference type="GO" id="GO:0008170">
    <property type="term" value="F:N-methyltransferase activity"/>
    <property type="evidence" value="ECO:0007669"/>
    <property type="project" value="UniProtKB-ARBA"/>
</dbReference>
<feature type="region of interest" description="Disordered" evidence="14">
    <location>
        <begin position="575"/>
        <end position="618"/>
    </location>
</feature>
<feature type="region of interest" description="Disordered" evidence="14">
    <location>
        <begin position="761"/>
        <end position="804"/>
    </location>
</feature>
<dbReference type="AlphaFoldDB" id="A0A834RL39"/>
<reference evidence="19" key="1">
    <citation type="journal article" date="2020" name="PLoS Negl. Trop. Dis.">
        <title>High-quality nuclear genome for Sarcoptes scabiei-A critical resource for a neglected parasite.</title>
        <authorList>
            <person name="Korhonen P.K."/>
            <person name="Gasser R.B."/>
            <person name="Ma G."/>
            <person name="Wang T."/>
            <person name="Stroehlein A.J."/>
            <person name="Young N.D."/>
            <person name="Ang C.S."/>
            <person name="Fernando D.D."/>
            <person name="Lu H.C."/>
            <person name="Taylor S."/>
            <person name="Reynolds S.L."/>
            <person name="Mofiz E."/>
            <person name="Najaraj S.H."/>
            <person name="Gowda H."/>
            <person name="Madugundu A."/>
            <person name="Renuse S."/>
            <person name="Holt D."/>
            <person name="Pandey A."/>
            <person name="Papenfuss A.T."/>
            <person name="Fischer K."/>
        </authorList>
    </citation>
    <scope>NUCLEOTIDE SEQUENCE [LARGE SCALE GENOMIC DNA]</scope>
</reference>
<sequence>MDDCSSNLNLDKISEKDFEQLSIYKVCDQSNDEIDLQIATRNISRAEATLPRNLILKPSKTIKDVSGVWSTDYIPRGTRFGPLIGKIYAKDAVPEGASRKYFWRIYTNLYENSDVNGGKNSTQTKRLRKFQISTTTEEEFCESDSTISNANKDEFENVHHRTLIDSDTEKVEKSEPSSTSSSADISTTEICSSTASSVSRTKFNEKIQSSTVLDSNLQYDRTIDNNDSDDEFRHITEPNRIEDYFYIDGADPNESNWMRYVNPAYSSTAQNLVACQINREIYFYTIKPIPPDQELLVWYCREFAQRLNYPASGEQMMLRIQQQTSTLASNQSMLWKSKINSLISMNSMEGDANKSIQKLSSVSDEIENGHSGSVHSNERLIDASFERTITEDEDNDFVLDLSNTVRKSECDANDIGKKKSSILKISNSFTDDQTNQVNNGNINSNEFRRVKIKMPKAFNKCESNSQALPSNERTEISIQEGHTNVDNNYDNAKRHDYSPKSLASDSGISSGTPSPASMSVALLNGTSVGVITHSTNNWSGEDCGNSNADFTHLHSNLDMIRNALMTFRRPHYQRKENQQKIEHHLKSPHKNFDPMDDERNLESSSGKSSIVPSKPSLTSRTISINSADCSKDQTIRMYPQHFKKNFGQRFATSKETDQIERGCKESYSIGNDDSETHHSSLNMTVKTDRTDESIRSTPENGSARFGTESSALKSNISSSINDGKNLLFVNGMTPLFSSGHFDMYAYPRLNQHQMNSSCVTITESGTETRGPKALLHSNHSNPNHPPPPHHLGSQSCHPNHQNQQSIDSYDRIRASHSHADISHPLLISASAHHPQHHSLPISDTSPIAASPTLNKRSPITSEMNKLSGQQSSPANTVARSIVSGAGVPELPHSSTSSFAASSSVLSTKSVALSGGGEALAEPSYHNSKLSLGSEYPEEASIHLSKNANPGCSQSYQHLISATVPSTFPTSICDEDEIKDKAFSFPLNKFSYAQNQSRNMPNASLKYTDLKLITKSLSIKESIISNSSSASSQSQSTKNSNALQIDTEIDHHLDLKEKLFGIKNSNANSLHETESDDHLILLSPNDDCGENSNGDRSESNCGISRGYRSLPYPLKKKDGKMHYECNICYKTFGQLSNLKVHLRTHSGERPFKCNVCSKSFTQLAHLQKHHLVHTGEKPHQCEVCKKRFSSTSNLKTHLRLHSGQKPYACDLCPAKFTQFVHLKLHKRLHTNERPYTCQTCGKRYISASGLRTHWKTTNCQPNAVQSDLIDMELSRAGEI</sequence>
<evidence type="ECO:0000313" key="19">
    <source>
        <dbReference type="Proteomes" id="UP000070412"/>
    </source>
</evidence>
<evidence type="ECO:0000313" key="17">
    <source>
        <dbReference type="EMBL" id="KAF7496673.1"/>
    </source>
</evidence>
<proteinExistence type="predicted"/>
<evidence type="ECO:0000256" key="12">
    <source>
        <dbReference type="ARBA" id="ARBA00023242"/>
    </source>
</evidence>
<dbReference type="GO" id="GO:0008757">
    <property type="term" value="F:S-adenosylmethionine-dependent methyltransferase activity"/>
    <property type="evidence" value="ECO:0007669"/>
    <property type="project" value="UniProtKB-ARBA"/>
</dbReference>
<feature type="domain" description="C2H2-type" evidence="15">
    <location>
        <begin position="1178"/>
        <end position="1205"/>
    </location>
</feature>
<evidence type="ECO:0000256" key="10">
    <source>
        <dbReference type="ARBA" id="ARBA00023130"/>
    </source>
</evidence>
<feature type="compositionally biased region" description="Polar residues" evidence="14">
    <location>
        <begin position="461"/>
        <end position="490"/>
    </location>
</feature>
<dbReference type="PROSITE" id="PS50157">
    <property type="entry name" value="ZINC_FINGER_C2H2_2"/>
    <property type="match status" value="5"/>
</dbReference>
<dbReference type="GO" id="GO:0001227">
    <property type="term" value="F:DNA-binding transcription repressor activity, RNA polymerase II-specific"/>
    <property type="evidence" value="ECO:0007669"/>
    <property type="project" value="InterPro"/>
</dbReference>
<evidence type="ECO:0000256" key="7">
    <source>
        <dbReference type="ARBA" id="ARBA00022859"/>
    </source>
</evidence>
<feature type="domain" description="C2H2-type" evidence="15">
    <location>
        <begin position="1206"/>
        <end position="1233"/>
    </location>
</feature>
<dbReference type="InterPro" id="IPR001214">
    <property type="entry name" value="SET_dom"/>
</dbReference>
<keyword evidence="10" id="KW-1064">Adaptive immunity</keyword>
<keyword evidence="8" id="KW-0805">Transcription regulation</keyword>
<evidence type="ECO:0000259" key="15">
    <source>
        <dbReference type="PROSITE" id="PS50157"/>
    </source>
</evidence>
<dbReference type="GO" id="GO:0002250">
    <property type="term" value="P:adaptive immune response"/>
    <property type="evidence" value="ECO:0007669"/>
    <property type="project" value="UniProtKB-KW"/>
</dbReference>
<feature type="compositionally biased region" description="Polar residues" evidence="14">
    <location>
        <begin position="841"/>
        <end position="876"/>
    </location>
</feature>
<dbReference type="GO" id="GO:0008270">
    <property type="term" value="F:zinc ion binding"/>
    <property type="evidence" value="ECO:0007669"/>
    <property type="project" value="UniProtKB-KW"/>
</dbReference>
<dbReference type="SMART" id="SM00317">
    <property type="entry name" value="SET"/>
    <property type="match status" value="1"/>
</dbReference>
<feature type="domain" description="SET" evidence="16">
    <location>
        <begin position="52"/>
        <end position="300"/>
    </location>
</feature>
<feature type="compositionally biased region" description="Polar residues" evidence="14">
    <location>
        <begin position="501"/>
        <end position="514"/>
    </location>
</feature>
<feature type="domain" description="C2H2-type" evidence="15">
    <location>
        <begin position="1122"/>
        <end position="1149"/>
    </location>
</feature>
<dbReference type="EMBL" id="WVUK01000002">
    <property type="protein sequence ID" value="KAF7496673.1"/>
    <property type="molecule type" value="Genomic_DNA"/>
</dbReference>
<gene>
    <name evidence="17" type="ORF">SSS_8560</name>
</gene>
<feature type="region of interest" description="Disordered" evidence="14">
    <location>
        <begin position="668"/>
        <end position="708"/>
    </location>
</feature>
<keyword evidence="7" id="KW-0391">Immunity</keyword>
<feature type="compositionally biased region" description="Basic and acidic residues" evidence="14">
    <location>
        <begin position="575"/>
        <end position="601"/>
    </location>
</feature>
<dbReference type="InterPro" id="IPR046341">
    <property type="entry name" value="SET_dom_sf"/>
</dbReference>
<dbReference type="GO" id="GO:0045087">
    <property type="term" value="P:innate immune response"/>
    <property type="evidence" value="ECO:0007669"/>
    <property type="project" value="UniProtKB-KW"/>
</dbReference>
<keyword evidence="12" id="KW-0539">Nucleus</keyword>